<dbReference type="PANTHER" id="PTHR12992">
    <property type="entry name" value="NUDIX HYDROLASE"/>
    <property type="match status" value="1"/>
</dbReference>
<name>F9S3V3_9VIBR</name>
<feature type="domain" description="Nudix hydrolase" evidence="8">
    <location>
        <begin position="38"/>
        <end position="172"/>
    </location>
</feature>
<reference evidence="9 10" key="1">
    <citation type="journal article" date="2012" name="Int. J. Syst. Evol. Microbiol.">
        <title>Vibrio caribbeanicus sp. nov., isolated from the marine sponge Scleritoderma cyanea.</title>
        <authorList>
            <person name="Hoffmann M."/>
            <person name="Monday S.R."/>
            <person name="Allard M.W."/>
            <person name="Strain E.A."/>
            <person name="Whittaker P."/>
            <person name="Naum M."/>
            <person name="McCarthy P.J."/>
            <person name="Lopez J.V."/>
            <person name="Fischer M."/>
            <person name="Brown E.W."/>
        </authorList>
    </citation>
    <scope>NUCLEOTIDE SEQUENCE [LARGE SCALE GENOMIC DNA]</scope>
    <source>
        <strain evidence="9 10">ATCC 700023</strain>
    </source>
</reference>
<dbReference type="GO" id="GO:0000287">
    <property type="term" value="F:magnesium ion binding"/>
    <property type="evidence" value="ECO:0007669"/>
    <property type="project" value="InterPro"/>
</dbReference>
<evidence type="ECO:0000256" key="5">
    <source>
        <dbReference type="ARBA" id="ARBA00022801"/>
    </source>
</evidence>
<keyword evidence="6" id="KW-0460">Magnesium</keyword>
<keyword evidence="7" id="KW-0464">Manganese</keyword>
<evidence type="ECO:0000256" key="7">
    <source>
        <dbReference type="ARBA" id="ARBA00023211"/>
    </source>
</evidence>
<dbReference type="InterPro" id="IPR000086">
    <property type="entry name" value="NUDIX_hydrolase_dom"/>
</dbReference>
<dbReference type="Proteomes" id="UP000004605">
    <property type="component" value="Unassembled WGS sequence"/>
</dbReference>
<organism evidence="9 10">
    <name type="scientific">Vibrio ichthyoenteri ATCC 700023</name>
    <dbReference type="NCBI Taxonomy" id="870968"/>
    <lineage>
        <taxon>Bacteria</taxon>
        <taxon>Pseudomonadati</taxon>
        <taxon>Pseudomonadota</taxon>
        <taxon>Gammaproteobacteria</taxon>
        <taxon>Vibrionales</taxon>
        <taxon>Vibrionaceae</taxon>
        <taxon>Vibrio</taxon>
    </lineage>
</organism>
<dbReference type="Gene3D" id="3.90.79.10">
    <property type="entry name" value="Nucleoside Triphosphate Pyrophosphohydrolase"/>
    <property type="match status" value="1"/>
</dbReference>
<dbReference type="GO" id="GO:0009132">
    <property type="term" value="P:nucleoside diphosphate metabolic process"/>
    <property type="evidence" value="ECO:0007669"/>
    <property type="project" value="InterPro"/>
</dbReference>
<keyword evidence="4" id="KW-0479">Metal-binding</keyword>
<dbReference type="RefSeq" id="WP_006713028.1">
    <property type="nucleotide sequence ID" value="NZ_AFWF01000188.1"/>
</dbReference>
<dbReference type="InterPro" id="IPR045121">
    <property type="entry name" value="CoAse"/>
</dbReference>
<keyword evidence="5" id="KW-0378">Hydrolase</keyword>
<accession>F9S3V3</accession>
<dbReference type="OrthoDB" id="9802805at2"/>
<evidence type="ECO:0000313" key="10">
    <source>
        <dbReference type="Proteomes" id="UP000004605"/>
    </source>
</evidence>
<dbReference type="InterPro" id="IPR015797">
    <property type="entry name" value="NUDIX_hydrolase-like_dom_sf"/>
</dbReference>
<dbReference type="CDD" id="cd03426">
    <property type="entry name" value="NUDIX_CoAse_Nudt7"/>
    <property type="match status" value="1"/>
</dbReference>
<evidence type="ECO:0000256" key="2">
    <source>
        <dbReference type="ARBA" id="ARBA00001946"/>
    </source>
</evidence>
<dbReference type="GO" id="GO:0030145">
    <property type="term" value="F:manganese ion binding"/>
    <property type="evidence" value="ECO:0007669"/>
    <property type="project" value="InterPro"/>
</dbReference>
<comment type="cofactor">
    <cofactor evidence="1">
        <name>Mn(2+)</name>
        <dbReference type="ChEBI" id="CHEBI:29035"/>
    </cofactor>
</comment>
<evidence type="ECO:0000256" key="3">
    <source>
        <dbReference type="ARBA" id="ARBA00006506"/>
    </source>
</evidence>
<evidence type="ECO:0000256" key="4">
    <source>
        <dbReference type="ARBA" id="ARBA00022723"/>
    </source>
</evidence>
<evidence type="ECO:0000256" key="6">
    <source>
        <dbReference type="ARBA" id="ARBA00022842"/>
    </source>
</evidence>
<comment type="cofactor">
    <cofactor evidence="2">
        <name>Mg(2+)</name>
        <dbReference type="ChEBI" id="CHEBI:18420"/>
    </cofactor>
</comment>
<dbReference type="InterPro" id="IPR000059">
    <property type="entry name" value="NUDIX_hydrolase_NudL_CS"/>
</dbReference>
<dbReference type="Pfam" id="PF00293">
    <property type="entry name" value="NUDIX"/>
    <property type="match status" value="1"/>
</dbReference>
<evidence type="ECO:0000259" key="8">
    <source>
        <dbReference type="PROSITE" id="PS51462"/>
    </source>
</evidence>
<proteinExistence type="inferred from homology"/>
<keyword evidence="10" id="KW-1185">Reference proteome</keyword>
<dbReference type="PROSITE" id="PS01293">
    <property type="entry name" value="NUDIX_COA"/>
    <property type="match status" value="1"/>
</dbReference>
<comment type="caution">
    <text evidence="9">The sequence shown here is derived from an EMBL/GenBank/DDBJ whole genome shotgun (WGS) entry which is preliminary data.</text>
</comment>
<protein>
    <recommendedName>
        <fullName evidence="8">Nudix hydrolase domain-containing protein</fullName>
    </recommendedName>
</protein>
<dbReference type="AlphaFoldDB" id="F9S3V3"/>
<evidence type="ECO:0000313" key="9">
    <source>
        <dbReference type="EMBL" id="EGU37686.1"/>
    </source>
</evidence>
<gene>
    <name evidence="9" type="ORF">VII00023_07079</name>
</gene>
<dbReference type="GO" id="GO:0010945">
    <property type="term" value="F:coenzyme A diphosphatase activity"/>
    <property type="evidence" value="ECO:0007669"/>
    <property type="project" value="InterPro"/>
</dbReference>
<dbReference type="NCBIfam" id="NF007980">
    <property type="entry name" value="PRK10707.1"/>
    <property type="match status" value="1"/>
</dbReference>
<dbReference type="PANTHER" id="PTHR12992:SF11">
    <property type="entry name" value="MITOCHONDRIAL COENZYME A DIPHOSPHATASE NUDT8"/>
    <property type="match status" value="1"/>
</dbReference>
<dbReference type="PROSITE" id="PS51462">
    <property type="entry name" value="NUDIX"/>
    <property type="match status" value="1"/>
</dbReference>
<dbReference type="SUPFAM" id="SSF55811">
    <property type="entry name" value="Nudix"/>
    <property type="match status" value="1"/>
</dbReference>
<evidence type="ECO:0000256" key="1">
    <source>
        <dbReference type="ARBA" id="ARBA00001936"/>
    </source>
</evidence>
<dbReference type="EMBL" id="AFWF01000188">
    <property type="protein sequence ID" value="EGU37686.1"/>
    <property type="molecule type" value="Genomic_DNA"/>
</dbReference>
<sequence>MRIPSSRQQLIQRFSLQQPIAYHRESLKRLDHLQNHTLRKAAVLIGFIERDNGLHILFTKRAAHLKHHPGQVSFPGGKYEHTDGVLRNTALRETEEEIGILSPHIEIFGQMAELPTISQFSVTPYLAFIDANYAAVIDQNEVEAAFEVPAEVILNPRQLHSHSFSIKQQHHRVFAINYQQHFIWGMTAQIIHALQNHIMHQC</sequence>
<comment type="similarity">
    <text evidence="3">Belongs to the Nudix hydrolase family. PCD1 subfamily.</text>
</comment>